<dbReference type="AlphaFoldDB" id="A0A1M5AAY4"/>
<keyword evidence="3" id="KW-1185">Reference proteome</keyword>
<organism evidence="2 3">
    <name type="scientific">Caloramator proteoclasticus DSM 10124</name>
    <dbReference type="NCBI Taxonomy" id="1121262"/>
    <lineage>
        <taxon>Bacteria</taxon>
        <taxon>Bacillati</taxon>
        <taxon>Bacillota</taxon>
        <taxon>Clostridia</taxon>
        <taxon>Eubacteriales</taxon>
        <taxon>Clostridiaceae</taxon>
        <taxon>Caloramator</taxon>
    </lineage>
</organism>
<accession>A0A1M5AAY4</accession>
<reference evidence="3" key="1">
    <citation type="submission" date="2016-11" db="EMBL/GenBank/DDBJ databases">
        <authorList>
            <person name="Varghese N."/>
            <person name="Submissions S."/>
        </authorList>
    </citation>
    <scope>NUCLEOTIDE SEQUENCE [LARGE SCALE GENOMIC DNA]</scope>
    <source>
        <strain evidence="3">DSM 10124</strain>
    </source>
</reference>
<dbReference type="Gene3D" id="1.10.10.2840">
    <property type="entry name" value="PucR C-terminal helix-turn-helix domain"/>
    <property type="match status" value="1"/>
</dbReference>
<sequence length="308" mass="34841">MAFCENLKSALKAKVSIYDSNGNIVDGEDLGFVFTKDLEYKNGITYINASKYIIAISKEISQDAINLVRMIALANIEEAAGFMQPLEYILKNDVQSETLRGRFSDYSVLYIKSKTNFKDLLESIYESTDTSIIQDDEGIYIVKVIDDLEQEADSIIDGISQEAGSNVLIGASRRVGASYTIKDAANHAKQAANLASILGFKEGFYHIDKMLMYGILYSCSDEAVEYYMNGGFNGFYDVIKDKELLDTAEELFKCHLNVSEASRKLYLHRNTLLYRLEKIKNLTGLDIKRFEEAVIFRTVVALYKLKRR</sequence>
<dbReference type="InterPro" id="IPR009057">
    <property type="entry name" value="Homeodomain-like_sf"/>
</dbReference>
<dbReference type="Pfam" id="PF13556">
    <property type="entry name" value="HTH_30"/>
    <property type="match status" value="1"/>
</dbReference>
<dbReference type="Proteomes" id="UP000184423">
    <property type="component" value="Unassembled WGS sequence"/>
</dbReference>
<dbReference type="PANTHER" id="PTHR33744:SF15">
    <property type="entry name" value="CARBOHYDRATE DIACID REGULATOR"/>
    <property type="match status" value="1"/>
</dbReference>
<dbReference type="EMBL" id="FQVG01000049">
    <property type="protein sequence ID" value="SHF27206.1"/>
    <property type="molecule type" value="Genomic_DNA"/>
</dbReference>
<proteinExistence type="predicted"/>
<dbReference type="InterPro" id="IPR025736">
    <property type="entry name" value="PucR_C-HTH_dom"/>
</dbReference>
<evidence type="ECO:0000259" key="1">
    <source>
        <dbReference type="Pfam" id="PF13556"/>
    </source>
</evidence>
<dbReference type="InterPro" id="IPR042070">
    <property type="entry name" value="PucR_C-HTH_sf"/>
</dbReference>
<dbReference type="PANTHER" id="PTHR33744">
    <property type="entry name" value="CARBOHYDRATE DIACID REGULATOR"/>
    <property type="match status" value="1"/>
</dbReference>
<dbReference type="RefSeq" id="WP_073249613.1">
    <property type="nucleotide sequence ID" value="NZ_FQVG01000049.1"/>
</dbReference>
<dbReference type="InterPro" id="IPR051448">
    <property type="entry name" value="CdaR-like_regulators"/>
</dbReference>
<name>A0A1M5AAY4_9CLOT</name>
<evidence type="ECO:0000313" key="2">
    <source>
        <dbReference type="EMBL" id="SHF27206.1"/>
    </source>
</evidence>
<feature type="domain" description="PucR C-terminal helix-turn-helix" evidence="1">
    <location>
        <begin position="244"/>
        <end position="295"/>
    </location>
</feature>
<gene>
    <name evidence="2" type="ORF">SAMN02746091_02143</name>
</gene>
<evidence type="ECO:0000313" key="3">
    <source>
        <dbReference type="Proteomes" id="UP000184423"/>
    </source>
</evidence>
<dbReference type="SUPFAM" id="SSF46689">
    <property type="entry name" value="Homeodomain-like"/>
    <property type="match status" value="1"/>
</dbReference>
<protein>
    <submittedName>
        <fullName evidence="2">PucR C-terminal helix-turn-helix domain-containing protein</fullName>
    </submittedName>
</protein>